<feature type="non-terminal residue" evidence="2">
    <location>
        <position position="275"/>
    </location>
</feature>
<sequence length="275" mass="31421">MAKSGKEVHKQTILYKHLDLFKPKNAKKPSNSAQIQCQWHVNLSRSSKSNDDFYVFVTTLNNNHNHDLSPKVIQFEKNKQFTEEIDVSSMTNATTIFPSIESLAKCYLRPNVANFLVKQMKESLYYTASCAIVKEIESLTSYEPSQSEDIDDKPNVIVLCAIYLLEHLERILIHIWLQPFDNSETEEITNDDFIDKMLFYKKAWGLAHTAINKCIKEKLVRSQEEVVALTSQNVAKSTKDSMIQLENPRKVVGRGSPKAASHHNKDITNVTSQET</sequence>
<evidence type="ECO:0000313" key="3">
    <source>
        <dbReference type="Proteomes" id="UP000789759"/>
    </source>
</evidence>
<gene>
    <name evidence="2" type="ORF">CPELLU_LOCUS7316</name>
</gene>
<accession>A0A9N9GIA2</accession>
<proteinExistence type="predicted"/>
<dbReference type="AlphaFoldDB" id="A0A9N9GIA2"/>
<comment type="caution">
    <text evidence="2">The sequence shown here is derived from an EMBL/GenBank/DDBJ whole genome shotgun (WGS) entry which is preliminary data.</text>
</comment>
<evidence type="ECO:0000313" key="2">
    <source>
        <dbReference type="EMBL" id="CAG8608010.1"/>
    </source>
</evidence>
<keyword evidence="3" id="KW-1185">Reference proteome</keyword>
<protein>
    <submittedName>
        <fullName evidence="2">4131_t:CDS:1</fullName>
    </submittedName>
</protein>
<name>A0A9N9GIA2_9GLOM</name>
<organism evidence="2 3">
    <name type="scientific">Cetraspora pellucida</name>
    <dbReference type="NCBI Taxonomy" id="1433469"/>
    <lineage>
        <taxon>Eukaryota</taxon>
        <taxon>Fungi</taxon>
        <taxon>Fungi incertae sedis</taxon>
        <taxon>Mucoromycota</taxon>
        <taxon>Glomeromycotina</taxon>
        <taxon>Glomeromycetes</taxon>
        <taxon>Diversisporales</taxon>
        <taxon>Gigasporaceae</taxon>
        <taxon>Cetraspora</taxon>
    </lineage>
</organism>
<dbReference type="EMBL" id="CAJVQA010004854">
    <property type="protein sequence ID" value="CAG8608010.1"/>
    <property type="molecule type" value="Genomic_DNA"/>
</dbReference>
<feature type="region of interest" description="Disordered" evidence="1">
    <location>
        <begin position="245"/>
        <end position="275"/>
    </location>
</feature>
<evidence type="ECO:0000256" key="1">
    <source>
        <dbReference type="SAM" id="MobiDB-lite"/>
    </source>
</evidence>
<reference evidence="2" key="1">
    <citation type="submission" date="2021-06" db="EMBL/GenBank/DDBJ databases">
        <authorList>
            <person name="Kallberg Y."/>
            <person name="Tangrot J."/>
            <person name="Rosling A."/>
        </authorList>
    </citation>
    <scope>NUCLEOTIDE SEQUENCE</scope>
    <source>
        <strain evidence="2">FL966</strain>
    </source>
</reference>
<dbReference type="Proteomes" id="UP000789759">
    <property type="component" value="Unassembled WGS sequence"/>
</dbReference>